<dbReference type="EMBL" id="DWUP01000072">
    <property type="protein sequence ID" value="HJD52796.1"/>
    <property type="molecule type" value="Genomic_DNA"/>
</dbReference>
<dbReference type="PROSITE" id="PS50110">
    <property type="entry name" value="RESPONSE_REGULATORY"/>
    <property type="match status" value="1"/>
</dbReference>
<dbReference type="GO" id="GO:0006355">
    <property type="term" value="P:regulation of DNA-templated transcription"/>
    <property type="evidence" value="ECO:0007669"/>
    <property type="project" value="InterPro"/>
</dbReference>
<dbReference type="InterPro" id="IPR001789">
    <property type="entry name" value="Sig_transdc_resp-reg_receiver"/>
</dbReference>
<evidence type="ECO:0000259" key="3">
    <source>
        <dbReference type="PROSITE" id="PS50043"/>
    </source>
</evidence>
<gene>
    <name evidence="5" type="ORF">IAA93_03590</name>
</gene>
<dbReference type="InterPro" id="IPR039420">
    <property type="entry name" value="WalR-like"/>
</dbReference>
<sequence>MNVLIIDRNEISAHGLRSIISDNLEEGVTTAVALSGMSAVGLLRKDRFDIVICDVRVDDMACDDLLAAIYAHNKCAVVVAKLGHDKRLAVSDRMAKSLPHRIFADSSVSEICSLISSCACATASDSDADESCRGVVKCCGTKCYDDGGLGLSNAEVNVLRCMARGMKSKDIAKELFVSINTINTHRQHLLDKFGVHNAVDLIVKAIAKGIIKV</sequence>
<name>A0A9D2UI66_9BACT</name>
<dbReference type="SMART" id="SM00421">
    <property type="entry name" value="HTH_LUXR"/>
    <property type="match status" value="1"/>
</dbReference>
<accession>A0A9D2UI66</accession>
<proteinExistence type="predicted"/>
<reference evidence="5" key="1">
    <citation type="journal article" date="2021" name="PeerJ">
        <title>Extensive microbial diversity within the chicken gut microbiome revealed by metagenomics and culture.</title>
        <authorList>
            <person name="Gilroy R."/>
            <person name="Ravi A."/>
            <person name="Getino M."/>
            <person name="Pursley I."/>
            <person name="Horton D.L."/>
            <person name="Alikhan N.F."/>
            <person name="Baker D."/>
            <person name="Gharbi K."/>
            <person name="Hall N."/>
            <person name="Watson M."/>
            <person name="Adriaenssens E.M."/>
            <person name="Foster-Nyarko E."/>
            <person name="Jarju S."/>
            <person name="Secka A."/>
            <person name="Antonio M."/>
            <person name="Oren A."/>
            <person name="Chaudhuri R.R."/>
            <person name="La Ragione R."/>
            <person name="Hildebrand F."/>
            <person name="Pallen M.J."/>
        </authorList>
    </citation>
    <scope>NUCLEOTIDE SEQUENCE</scope>
    <source>
        <strain evidence="5">MalCec1-1739</strain>
    </source>
</reference>
<dbReference type="CDD" id="cd00156">
    <property type="entry name" value="REC"/>
    <property type="match status" value="1"/>
</dbReference>
<evidence type="ECO:0000313" key="5">
    <source>
        <dbReference type="EMBL" id="HJD52796.1"/>
    </source>
</evidence>
<dbReference type="PROSITE" id="PS50043">
    <property type="entry name" value="HTH_LUXR_2"/>
    <property type="match status" value="1"/>
</dbReference>
<organism evidence="5 6">
    <name type="scientific">Candidatus Avibacteroides avistercoris</name>
    <dbReference type="NCBI Taxonomy" id="2840690"/>
    <lineage>
        <taxon>Bacteria</taxon>
        <taxon>Pseudomonadati</taxon>
        <taxon>Bacteroidota</taxon>
        <taxon>Bacteroidia</taxon>
        <taxon>Bacteroidales</taxon>
        <taxon>Bacteroidaceae</taxon>
        <taxon>Bacteroidaceae incertae sedis</taxon>
        <taxon>Candidatus Avibacteroides</taxon>
    </lineage>
</organism>
<dbReference type="Pfam" id="PF00196">
    <property type="entry name" value="GerE"/>
    <property type="match status" value="1"/>
</dbReference>
<evidence type="ECO:0000256" key="2">
    <source>
        <dbReference type="PROSITE-ProRule" id="PRU00169"/>
    </source>
</evidence>
<keyword evidence="2" id="KW-0597">Phosphoprotein</keyword>
<protein>
    <submittedName>
        <fullName evidence="5">Response regulator transcription factor</fullName>
    </submittedName>
</protein>
<dbReference type="InterPro" id="IPR000792">
    <property type="entry name" value="Tscrpt_reg_LuxR_C"/>
</dbReference>
<feature type="domain" description="HTH luxR-type" evidence="3">
    <location>
        <begin position="144"/>
        <end position="209"/>
    </location>
</feature>
<dbReference type="CDD" id="cd06170">
    <property type="entry name" value="LuxR_C_like"/>
    <property type="match status" value="1"/>
</dbReference>
<dbReference type="PRINTS" id="PR00038">
    <property type="entry name" value="HTHLUXR"/>
</dbReference>
<dbReference type="AlphaFoldDB" id="A0A9D2UI66"/>
<feature type="modified residue" description="4-aspartylphosphate" evidence="2">
    <location>
        <position position="54"/>
    </location>
</feature>
<dbReference type="InterPro" id="IPR036388">
    <property type="entry name" value="WH-like_DNA-bd_sf"/>
</dbReference>
<dbReference type="Proteomes" id="UP000787625">
    <property type="component" value="Unassembled WGS sequence"/>
</dbReference>
<dbReference type="SUPFAM" id="SSF46894">
    <property type="entry name" value="C-terminal effector domain of the bipartite response regulators"/>
    <property type="match status" value="1"/>
</dbReference>
<dbReference type="InterPro" id="IPR011006">
    <property type="entry name" value="CheY-like_superfamily"/>
</dbReference>
<dbReference type="Gene3D" id="3.40.50.2300">
    <property type="match status" value="1"/>
</dbReference>
<feature type="domain" description="Response regulatory" evidence="4">
    <location>
        <begin position="2"/>
        <end position="119"/>
    </location>
</feature>
<dbReference type="Pfam" id="PF00072">
    <property type="entry name" value="Response_reg"/>
    <property type="match status" value="1"/>
</dbReference>
<dbReference type="PANTHER" id="PTHR43214:SF43">
    <property type="entry name" value="TWO-COMPONENT RESPONSE REGULATOR"/>
    <property type="match status" value="1"/>
</dbReference>
<dbReference type="Gene3D" id="1.10.10.10">
    <property type="entry name" value="Winged helix-like DNA-binding domain superfamily/Winged helix DNA-binding domain"/>
    <property type="match status" value="1"/>
</dbReference>
<dbReference type="PROSITE" id="PS00622">
    <property type="entry name" value="HTH_LUXR_1"/>
    <property type="match status" value="1"/>
</dbReference>
<evidence type="ECO:0000259" key="4">
    <source>
        <dbReference type="PROSITE" id="PS50110"/>
    </source>
</evidence>
<evidence type="ECO:0000256" key="1">
    <source>
        <dbReference type="ARBA" id="ARBA00023125"/>
    </source>
</evidence>
<keyword evidence="1" id="KW-0238">DNA-binding</keyword>
<evidence type="ECO:0000313" key="6">
    <source>
        <dbReference type="Proteomes" id="UP000787625"/>
    </source>
</evidence>
<dbReference type="GO" id="GO:0003677">
    <property type="term" value="F:DNA binding"/>
    <property type="evidence" value="ECO:0007669"/>
    <property type="project" value="UniProtKB-KW"/>
</dbReference>
<reference evidence="5" key="2">
    <citation type="submission" date="2021-04" db="EMBL/GenBank/DDBJ databases">
        <authorList>
            <person name="Gilroy R."/>
        </authorList>
    </citation>
    <scope>NUCLEOTIDE SEQUENCE</scope>
    <source>
        <strain evidence="5">MalCec1-1739</strain>
    </source>
</reference>
<dbReference type="SUPFAM" id="SSF52172">
    <property type="entry name" value="CheY-like"/>
    <property type="match status" value="1"/>
</dbReference>
<dbReference type="PANTHER" id="PTHR43214">
    <property type="entry name" value="TWO-COMPONENT RESPONSE REGULATOR"/>
    <property type="match status" value="1"/>
</dbReference>
<dbReference type="GO" id="GO:0000160">
    <property type="term" value="P:phosphorelay signal transduction system"/>
    <property type="evidence" value="ECO:0007669"/>
    <property type="project" value="InterPro"/>
</dbReference>
<dbReference type="InterPro" id="IPR016032">
    <property type="entry name" value="Sig_transdc_resp-reg_C-effctor"/>
</dbReference>
<comment type="caution">
    <text evidence="5">The sequence shown here is derived from an EMBL/GenBank/DDBJ whole genome shotgun (WGS) entry which is preliminary data.</text>
</comment>